<keyword evidence="6" id="KW-1133">Transmembrane helix</keyword>
<evidence type="ECO:0000256" key="6">
    <source>
        <dbReference type="SAM" id="Phobius"/>
    </source>
</evidence>
<reference evidence="10" key="1">
    <citation type="journal article" date="2019" name="Int. J. Syst. Evol. Microbiol.">
        <title>The Global Catalogue of Microorganisms (GCM) 10K type strain sequencing project: providing services to taxonomists for standard genome sequencing and annotation.</title>
        <authorList>
            <consortium name="The Broad Institute Genomics Platform"/>
            <consortium name="The Broad Institute Genome Sequencing Center for Infectious Disease"/>
            <person name="Wu L."/>
            <person name="Ma J."/>
        </authorList>
    </citation>
    <scope>NUCLEOTIDE SEQUENCE [LARGE SCALE GENOMIC DNA]</scope>
    <source>
        <strain evidence="10">CGMCC 1.10130</strain>
    </source>
</reference>
<keyword evidence="6" id="KW-0812">Transmembrane</keyword>
<comment type="similarity">
    <text evidence="3">Belongs to the methyl-accepting chemotaxis (MCP) protein family.</text>
</comment>
<comment type="subcellular location">
    <subcellularLocation>
        <location evidence="1">Membrane</location>
    </subcellularLocation>
</comment>
<dbReference type="EMBL" id="BMDX01000001">
    <property type="protein sequence ID" value="GGA63959.1"/>
    <property type="molecule type" value="Genomic_DNA"/>
</dbReference>
<dbReference type="RefSeq" id="WP_087504175.1">
    <property type="nucleotide sequence ID" value="NZ_BMDX01000001.1"/>
</dbReference>
<feature type="domain" description="Methyl-accepting transducer" evidence="7">
    <location>
        <begin position="394"/>
        <end position="630"/>
    </location>
</feature>
<dbReference type="SMART" id="SM00283">
    <property type="entry name" value="MA"/>
    <property type="match status" value="1"/>
</dbReference>
<evidence type="ECO:0000259" key="7">
    <source>
        <dbReference type="PROSITE" id="PS50111"/>
    </source>
</evidence>
<dbReference type="SMART" id="SM00304">
    <property type="entry name" value="HAMP"/>
    <property type="match status" value="1"/>
</dbReference>
<evidence type="ECO:0000256" key="4">
    <source>
        <dbReference type="PROSITE-ProRule" id="PRU00284"/>
    </source>
</evidence>
<dbReference type="OrthoDB" id="9781845at2"/>
<evidence type="ECO:0000313" key="10">
    <source>
        <dbReference type="Proteomes" id="UP000619743"/>
    </source>
</evidence>
<dbReference type="PROSITE" id="PS50885">
    <property type="entry name" value="HAMP"/>
    <property type="match status" value="1"/>
</dbReference>
<feature type="domain" description="HAMP" evidence="8">
    <location>
        <begin position="337"/>
        <end position="389"/>
    </location>
</feature>
<evidence type="ECO:0000256" key="5">
    <source>
        <dbReference type="SAM" id="Coils"/>
    </source>
</evidence>
<dbReference type="CDD" id="cd11386">
    <property type="entry name" value="MCP_signal"/>
    <property type="match status" value="1"/>
</dbReference>
<feature type="coiled-coil region" evidence="5">
    <location>
        <begin position="75"/>
        <end position="102"/>
    </location>
</feature>
<gene>
    <name evidence="9" type="ORF">GCM10011369_01710</name>
</gene>
<comment type="caution">
    <text evidence="9">The sequence shown here is derived from an EMBL/GenBank/DDBJ whole genome shotgun (WGS) entry which is preliminary data.</text>
</comment>
<proteinExistence type="inferred from homology"/>
<keyword evidence="2 4" id="KW-0807">Transducer</keyword>
<name>A0A8J2U1T0_9GAMM</name>
<evidence type="ECO:0000256" key="1">
    <source>
        <dbReference type="ARBA" id="ARBA00004370"/>
    </source>
</evidence>
<dbReference type="AlphaFoldDB" id="A0A8J2U1T0"/>
<dbReference type="PANTHER" id="PTHR32089:SF70">
    <property type="entry name" value="ENERGY TAXIS MODULATING METHYL ACCEPTING SENSORY TRANSDUCER"/>
    <property type="match status" value="1"/>
</dbReference>
<evidence type="ECO:0000256" key="3">
    <source>
        <dbReference type="ARBA" id="ARBA00029447"/>
    </source>
</evidence>
<dbReference type="InterPro" id="IPR003660">
    <property type="entry name" value="HAMP_dom"/>
</dbReference>
<evidence type="ECO:0000313" key="9">
    <source>
        <dbReference type="EMBL" id="GGA63959.1"/>
    </source>
</evidence>
<keyword evidence="10" id="KW-1185">Reference proteome</keyword>
<feature type="transmembrane region" description="Helical" evidence="6">
    <location>
        <begin position="310"/>
        <end position="331"/>
    </location>
</feature>
<dbReference type="FunFam" id="1.10.287.950:FF:000001">
    <property type="entry name" value="Methyl-accepting chemotaxis sensory transducer"/>
    <property type="match status" value="1"/>
</dbReference>
<evidence type="ECO:0000259" key="8">
    <source>
        <dbReference type="PROSITE" id="PS50885"/>
    </source>
</evidence>
<dbReference type="Pfam" id="PF00015">
    <property type="entry name" value="MCPsignal"/>
    <property type="match status" value="1"/>
</dbReference>
<keyword evidence="5" id="KW-0175">Coiled coil</keyword>
<sequence>MNMTFIQRTYLSFGVLVFILLLTGLVNYYLLSRFNDGVEQIAHEEIPSLKSSYSFYSLLQTSNQIVSDALAENTVEMLEQSKASYELASEQAEQELERLSQQGSTELLTSLQTTLPELQRISELMLSEHGKLIELEKKNSEDIRGMLLEMARFKQHLLAKSYAIADDYVRWSFNELLNPFEQSEVLLMKAINAANQKSITFSGGRIEKLAPVLDEKFGNLIDEMAIYQDSRTDYRAEFEPRWQAIKKDIVLSQGGAFGQFQALVQMRDKNTEHKQRLYELQQQAGDAVKQMIAEADGRVDKASASVAKQYVRGISITVIAVLASVAIGLLVGFRISQLLRRAVRNVGGALEDLSSGDMTARSSYTAADEFGEIGDDVNQLAERMQRSLSEISSTSARLSELAQSNSHLCTDAEQRQMSQSQNIAMLATAMVEMEASFAEVAQLACDTAEQVASVEKSATLGSEIMAQTIQSTNVVSGELESSVERIRDVEHYSEQIGDILSVIRGVAEQTNLLALNAAIEAARAGEQGRGFAVVADEVRHLAQRTAESTTEIQQRIENLQQSIDGAGKVVREAQNSMERNLEKVSDADSAMGTIQAAVSQITDMAAQISAATEEQRVTSQDMTRTVNEVSDTADANSQLISQVSNASEQQATMAEEQQQLISHYKV</sequence>
<dbReference type="PROSITE" id="PS50111">
    <property type="entry name" value="CHEMOTAXIS_TRANSDUC_2"/>
    <property type="match status" value="1"/>
</dbReference>
<dbReference type="GO" id="GO:0016020">
    <property type="term" value="C:membrane"/>
    <property type="evidence" value="ECO:0007669"/>
    <property type="project" value="UniProtKB-SubCell"/>
</dbReference>
<dbReference type="Proteomes" id="UP000619743">
    <property type="component" value="Unassembled WGS sequence"/>
</dbReference>
<accession>A0A8J2U1T0</accession>
<protein>
    <submittedName>
        <fullName evidence="9">Methyl-accepting chemotaxis protein</fullName>
    </submittedName>
</protein>
<dbReference type="PANTHER" id="PTHR32089">
    <property type="entry name" value="METHYL-ACCEPTING CHEMOTAXIS PROTEIN MCPB"/>
    <property type="match status" value="1"/>
</dbReference>
<keyword evidence="6" id="KW-0472">Membrane</keyword>
<evidence type="ECO:0000256" key="2">
    <source>
        <dbReference type="ARBA" id="ARBA00023224"/>
    </source>
</evidence>
<dbReference type="InterPro" id="IPR004089">
    <property type="entry name" value="MCPsignal_dom"/>
</dbReference>
<dbReference type="Gene3D" id="1.10.287.950">
    <property type="entry name" value="Methyl-accepting chemotaxis protein"/>
    <property type="match status" value="1"/>
</dbReference>
<dbReference type="SUPFAM" id="SSF58104">
    <property type="entry name" value="Methyl-accepting chemotaxis protein (MCP) signaling domain"/>
    <property type="match status" value="1"/>
</dbReference>
<dbReference type="GO" id="GO:0007165">
    <property type="term" value="P:signal transduction"/>
    <property type="evidence" value="ECO:0007669"/>
    <property type="project" value="UniProtKB-KW"/>
</dbReference>
<dbReference type="GO" id="GO:0006935">
    <property type="term" value="P:chemotaxis"/>
    <property type="evidence" value="ECO:0007669"/>
    <property type="project" value="UniProtKB-ARBA"/>
</dbReference>
<feature type="transmembrane region" description="Helical" evidence="6">
    <location>
        <begin position="12"/>
        <end position="31"/>
    </location>
</feature>
<organism evidence="9 10">
    <name type="scientific">Neiella marina</name>
    <dbReference type="NCBI Taxonomy" id="508461"/>
    <lineage>
        <taxon>Bacteria</taxon>
        <taxon>Pseudomonadati</taxon>
        <taxon>Pseudomonadota</taxon>
        <taxon>Gammaproteobacteria</taxon>
        <taxon>Alteromonadales</taxon>
        <taxon>Echinimonadaceae</taxon>
        <taxon>Neiella</taxon>
    </lineage>
</organism>